<evidence type="ECO:0000313" key="3">
    <source>
        <dbReference type="EMBL" id="TFZ09031.1"/>
    </source>
</evidence>
<organism evidence="3 4">
    <name type="scientific">Ramlibacter humi</name>
    <dbReference type="NCBI Taxonomy" id="2530451"/>
    <lineage>
        <taxon>Bacteria</taxon>
        <taxon>Pseudomonadati</taxon>
        <taxon>Pseudomonadota</taxon>
        <taxon>Betaproteobacteria</taxon>
        <taxon>Burkholderiales</taxon>
        <taxon>Comamonadaceae</taxon>
        <taxon>Ramlibacter</taxon>
    </lineage>
</organism>
<evidence type="ECO:0000256" key="1">
    <source>
        <dbReference type="PROSITE-ProRule" id="PRU00169"/>
    </source>
</evidence>
<gene>
    <name evidence="3" type="ORF">EZ216_04515</name>
</gene>
<name>A0A4Z0CCA1_9BURK</name>
<comment type="caution">
    <text evidence="3">The sequence shown here is derived from an EMBL/GenBank/DDBJ whole genome shotgun (WGS) entry which is preliminary data.</text>
</comment>
<evidence type="ECO:0000313" key="4">
    <source>
        <dbReference type="Proteomes" id="UP000297839"/>
    </source>
</evidence>
<dbReference type="SMART" id="SM00448">
    <property type="entry name" value="REC"/>
    <property type="match status" value="1"/>
</dbReference>
<dbReference type="EMBL" id="SMLK01000001">
    <property type="protein sequence ID" value="TFZ09031.1"/>
    <property type="molecule type" value="Genomic_DNA"/>
</dbReference>
<feature type="modified residue" description="4-aspartylphosphate" evidence="1">
    <location>
        <position position="81"/>
    </location>
</feature>
<keyword evidence="4" id="KW-1185">Reference proteome</keyword>
<dbReference type="Gene3D" id="3.40.50.2300">
    <property type="match status" value="1"/>
</dbReference>
<dbReference type="SUPFAM" id="SSF52172">
    <property type="entry name" value="CheY-like"/>
    <property type="match status" value="1"/>
</dbReference>
<dbReference type="GO" id="GO:0000160">
    <property type="term" value="P:phosphorelay signal transduction system"/>
    <property type="evidence" value="ECO:0007669"/>
    <property type="project" value="InterPro"/>
</dbReference>
<accession>A0A4Z0CCA1</accession>
<dbReference type="Pfam" id="PF00072">
    <property type="entry name" value="Response_reg"/>
    <property type="match status" value="1"/>
</dbReference>
<dbReference type="Proteomes" id="UP000297839">
    <property type="component" value="Unassembled WGS sequence"/>
</dbReference>
<keyword evidence="1" id="KW-0597">Phosphoprotein</keyword>
<proteinExistence type="predicted"/>
<sequence>MPPPDIAVELDFDFEDAQDTRPPEPGEPVKRALIANADRAERLYIRARMSLADLTQADEAETAADALELARNNRYEVAVIDYGLPGAKGGYELVRQLTRTEQRIPHVIVTKDKLSTAEKVGGLFGREPVVLEKPVHPLKLTALLSRV</sequence>
<evidence type="ECO:0000259" key="2">
    <source>
        <dbReference type="PROSITE" id="PS50110"/>
    </source>
</evidence>
<dbReference type="OrthoDB" id="8896819at2"/>
<dbReference type="PROSITE" id="PS50110">
    <property type="entry name" value="RESPONSE_REGULATORY"/>
    <property type="match status" value="1"/>
</dbReference>
<dbReference type="InterPro" id="IPR001789">
    <property type="entry name" value="Sig_transdc_resp-reg_receiver"/>
</dbReference>
<dbReference type="InterPro" id="IPR011006">
    <property type="entry name" value="CheY-like_superfamily"/>
</dbReference>
<feature type="domain" description="Response regulatory" evidence="2">
    <location>
        <begin position="31"/>
        <end position="147"/>
    </location>
</feature>
<dbReference type="AlphaFoldDB" id="A0A4Z0CCA1"/>
<protein>
    <submittedName>
        <fullName evidence="3">Response regulator</fullName>
    </submittedName>
</protein>
<reference evidence="3 4" key="1">
    <citation type="submission" date="2019-03" db="EMBL/GenBank/DDBJ databases">
        <title>Ramlibacter sp. 18x22-1, whole genome shotgun sequence.</title>
        <authorList>
            <person name="Zhang X."/>
            <person name="Feng G."/>
            <person name="Zhu H."/>
        </authorList>
    </citation>
    <scope>NUCLEOTIDE SEQUENCE [LARGE SCALE GENOMIC DNA]</scope>
    <source>
        <strain evidence="3 4">18x22-1</strain>
    </source>
</reference>